<dbReference type="InterPro" id="IPR036583">
    <property type="entry name" value="23S_rRNA_IVS_sf"/>
</dbReference>
<protein>
    <recommendedName>
        <fullName evidence="3">S23 ribosomal protein</fullName>
    </recommendedName>
</protein>
<dbReference type="AlphaFoldDB" id="A0A0G1HKI1"/>
<dbReference type="EMBL" id="LCIB01000007">
    <property type="protein sequence ID" value="KKT47440.1"/>
    <property type="molecule type" value="Genomic_DNA"/>
</dbReference>
<dbReference type="NCBIfam" id="TIGR02436">
    <property type="entry name" value="four helix bundle protein"/>
    <property type="match status" value="1"/>
</dbReference>
<gene>
    <name evidence="1" type="ORF">UW37_C0007G0006</name>
</gene>
<evidence type="ECO:0000313" key="2">
    <source>
        <dbReference type="Proteomes" id="UP000034063"/>
    </source>
</evidence>
<dbReference type="Proteomes" id="UP000034063">
    <property type="component" value="Unassembled WGS sequence"/>
</dbReference>
<comment type="caution">
    <text evidence="1">The sequence shown here is derived from an EMBL/GenBank/DDBJ whole genome shotgun (WGS) entry which is preliminary data.</text>
</comment>
<organism evidence="1 2">
    <name type="scientific">Candidatus Gottesmanbacteria bacterium GW2011_GWA2_44_17</name>
    <dbReference type="NCBI Taxonomy" id="1618444"/>
    <lineage>
        <taxon>Bacteria</taxon>
        <taxon>Candidatus Gottesmaniibacteriota</taxon>
    </lineage>
</organism>
<dbReference type="InterPro" id="IPR012657">
    <property type="entry name" value="23S_rRNA-intervening_sequence"/>
</dbReference>
<accession>A0A0G1HKI1</accession>
<evidence type="ECO:0008006" key="3">
    <source>
        <dbReference type="Google" id="ProtNLM"/>
    </source>
</evidence>
<sequence length="254" mass="29643">MDPNPIVRELINKTFRELAEPKKPIPRSRVATTTNGYIHLIAWSNAQLLRILIRKFTDTFPKSEYRLKAQLDDAARSIIANIEEGFARPTTSEYLTFLGYSEASLIEVKGDIERCLQDGFFLSKSHSCLAEIGIHLSKWHEAIKQSVISKPLDSKGNYRNLEEDRGYVRENNIFSPSPSRPEQSRRIKSFKFLYSPVDDFQAQSFTYEIFIELINKTRWHLKRLVISLENKLDSDRKSYQVEKARVRGNTQWRR</sequence>
<dbReference type="Pfam" id="PF05635">
    <property type="entry name" value="23S_rRNA_IVP"/>
    <property type="match status" value="1"/>
</dbReference>
<dbReference type="Gene3D" id="1.20.1440.60">
    <property type="entry name" value="23S rRNA-intervening sequence"/>
    <property type="match status" value="1"/>
</dbReference>
<evidence type="ECO:0000313" key="1">
    <source>
        <dbReference type="EMBL" id="KKT47440.1"/>
    </source>
</evidence>
<dbReference type="SUPFAM" id="SSF158446">
    <property type="entry name" value="IVS-encoded protein-like"/>
    <property type="match status" value="1"/>
</dbReference>
<reference evidence="1 2" key="1">
    <citation type="journal article" date="2015" name="Nature">
        <title>rRNA introns, odd ribosomes, and small enigmatic genomes across a large radiation of phyla.</title>
        <authorList>
            <person name="Brown C.T."/>
            <person name="Hug L.A."/>
            <person name="Thomas B.C."/>
            <person name="Sharon I."/>
            <person name="Castelle C.J."/>
            <person name="Singh A."/>
            <person name="Wilkins M.J."/>
            <person name="Williams K.H."/>
            <person name="Banfield J.F."/>
        </authorList>
    </citation>
    <scope>NUCLEOTIDE SEQUENCE [LARGE SCALE GENOMIC DNA]</scope>
</reference>
<name>A0A0G1HKI1_9BACT</name>
<proteinExistence type="predicted"/>